<dbReference type="Pfam" id="PF04993">
    <property type="entry name" value="TfoX_N"/>
    <property type="match status" value="1"/>
</dbReference>
<dbReference type="RefSeq" id="WP_046770802.1">
    <property type="nucleotide sequence ID" value="NZ_LBMC01000032.1"/>
</dbReference>
<evidence type="ECO:0000313" key="2">
    <source>
        <dbReference type="EMBL" id="SDU78287.1"/>
    </source>
</evidence>
<dbReference type="Proteomes" id="UP000182977">
    <property type="component" value="Chromosome I"/>
</dbReference>
<dbReference type="STRING" id="419479.SAMN04488563_5752"/>
<accession>A0A1H2LB72</accession>
<evidence type="ECO:0000259" key="1">
    <source>
        <dbReference type="Pfam" id="PF04993"/>
    </source>
</evidence>
<evidence type="ECO:0000313" key="3">
    <source>
        <dbReference type="Proteomes" id="UP000182977"/>
    </source>
</evidence>
<organism evidence="2 3">
    <name type="scientific">Jiangella alkaliphila</name>
    <dbReference type="NCBI Taxonomy" id="419479"/>
    <lineage>
        <taxon>Bacteria</taxon>
        <taxon>Bacillati</taxon>
        <taxon>Actinomycetota</taxon>
        <taxon>Actinomycetes</taxon>
        <taxon>Jiangellales</taxon>
        <taxon>Jiangellaceae</taxon>
        <taxon>Jiangella</taxon>
    </lineage>
</organism>
<reference evidence="3" key="1">
    <citation type="submission" date="2016-10" db="EMBL/GenBank/DDBJ databases">
        <authorList>
            <person name="Varghese N."/>
            <person name="Submissions S."/>
        </authorList>
    </citation>
    <scope>NUCLEOTIDE SEQUENCE [LARGE SCALE GENOMIC DNA]</scope>
    <source>
        <strain evidence="3">DSM 45079</strain>
    </source>
</reference>
<dbReference type="EMBL" id="LT629791">
    <property type="protein sequence ID" value="SDU78287.1"/>
    <property type="molecule type" value="Genomic_DNA"/>
</dbReference>
<dbReference type="SUPFAM" id="SSF159894">
    <property type="entry name" value="YgaC/TfoX-N like"/>
    <property type="match status" value="1"/>
</dbReference>
<dbReference type="AlphaFoldDB" id="A0A1H2LB72"/>
<sequence>MTASRPSKHAARDDLAERLRAVMSGRDVREVAMFGGVAFMVDGRMAVSAGRDGDLLVRVDPARYPELLTIPGAHESFMGERSMAPGWLAVDRSHLDGDDKLSFWVDVGLGPHDLD</sequence>
<protein>
    <submittedName>
        <fullName evidence="2">TfoX N-terminal domain-containing protein</fullName>
    </submittedName>
</protein>
<name>A0A1H2LB72_9ACTN</name>
<gene>
    <name evidence="2" type="ORF">SAMN04488563_5752</name>
</gene>
<dbReference type="Gene3D" id="3.30.1460.30">
    <property type="entry name" value="YgaC/TfoX-N like chaperone"/>
    <property type="match status" value="1"/>
</dbReference>
<proteinExistence type="predicted"/>
<dbReference type="OrthoDB" id="214902at2"/>
<keyword evidence="3" id="KW-1185">Reference proteome</keyword>
<dbReference type="InterPro" id="IPR007076">
    <property type="entry name" value="TfoX_N"/>
</dbReference>
<feature type="domain" description="TfoX N-terminal" evidence="1">
    <location>
        <begin position="27"/>
        <end position="107"/>
    </location>
</feature>